<dbReference type="AlphaFoldDB" id="A0A140GRI4"/>
<gene>
    <name evidence="1" type="ORF">JFP838_pA0227</name>
</gene>
<evidence type="ECO:0000313" key="2">
    <source>
        <dbReference type="Proteomes" id="UP000070260"/>
    </source>
</evidence>
<dbReference type="RefSeq" id="WP_061429738.1">
    <property type="nucleotide sequence ID" value="NZ_CATNZX010000001.1"/>
</dbReference>
<dbReference type="EMBL" id="CP013615">
    <property type="protein sequence ID" value="AMN31143.1"/>
    <property type="molecule type" value="Genomic_DNA"/>
</dbReference>
<dbReference type="OrthoDB" id="9792035at2"/>
<geneLocation type="plasmid" evidence="1 2">
    <name>pJFP838A</name>
</geneLocation>
<reference evidence="1 2" key="1">
    <citation type="journal article" date="2016" name="PLoS ONE">
        <title>Plasmid Characterization and Chromosome Analysis of Two netF+ Clostridium perfringens Isolates Associated with Foal and Canine Necrotizing Enteritis.</title>
        <authorList>
            <person name="Mehdizadeh Gohari I."/>
            <person name="Kropinski A.M."/>
            <person name="Weese S.J."/>
            <person name="Parreira V.R."/>
            <person name="Whitehead A.E."/>
            <person name="Boerlin P."/>
            <person name="Prescott J.F."/>
        </authorList>
    </citation>
    <scope>NUCLEOTIDE SEQUENCE [LARGE SCALE GENOMIC DNA]</scope>
    <source>
        <strain evidence="1 2">JP838</strain>
        <plasmid evidence="2">Plasmid pJFP838A</plasmid>
    </source>
</reference>
<dbReference type="Proteomes" id="UP000070260">
    <property type="component" value="Plasmid pJFP838A"/>
</dbReference>
<dbReference type="PATRIC" id="fig|1502.177.peg.3435"/>
<organism evidence="1 2">
    <name type="scientific">Clostridium perfringens</name>
    <dbReference type="NCBI Taxonomy" id="1502"/>
    <lineage>
        <taxon>Bacteria</taxon>
        <taxon>Bacillati</taxon>
        <taxon>Bacillota</taxon>
        <taxon>Clostridia</taxon>
        <taxon>Eubacteriales</taxon>
        <taxon>Clostridiaceae</taxon>
        <taxon>Clostridium</taxon>
    </lineage>
</organism>
<name>A0A140GRI4_CLOPF</name>
<keyword evidence="1" id="KW-0614">Plasmid</keyword>
<evidence type="ECO:0000313" key="1">
    <source>
        <dbReference type="EMBL" id="AMN31143.1"/>
    </source>
</evidence>
<sequence length="104" mass="12147">MFKMFKENGERINKKDIKYTDGIWPIYEGMPFDGDFCLKCGNVLEQNSDSNFCSEKCKDEYEYELKTSCLCCGKTIPEGSYFCSKECKEEFVKSEDCITYSDYC</sequence>
<accession>A0A140GRI4</accession>
<proteinExistence type="predicted"/>
<protein>
    <submittedName>
        <fullName evidence="1">Putative zinc binding protein</fullName>
    </submittedName>
</protein>